<dbReference type="Proteomes" id="UP000324222">
    <property type="component" value="Unassembled WGS sequence"/>
</dbReference>
<keyword evidence="3" id="KW-1185">Reference proteome</keyword>
<evidence type="ECO:0000313" key="3">
    <source>
        <dbReference type="Proteomes" id="UP000324222"/>
    </source>
</evidence>
<evidence type="ECO:0000313" key="2">
    <source>
        <dbReference type="EMBL" id="MPC68618.1"/>
    </source>
</evidence>
<dbReference type="AlphaFoldDB" id="A0A5B7HIE7"/>
<feature type="compositionally biased region" description="Basic and acidic residues" evidence="1">
    <location>
        <begin position="9"/>
        <end position="34"/>
    </location>
</feature>
<dbReference type="EMBL" id="VSRR010028126">
    <property type="protein sequence ID" value="MPC68618.1"/>
    <property type="molecule type" value="Genomic_DNA"/>
</dbReference>
<protein>
    <submittedName>
        <fullName evidence="2">Uncharacterized protein</fullName>
    </submittedName>
</protein>
<organism evidence="2 3">
    <name type="scientific">Portunus trituberculatus</name>
    <name type="common">Swimming crab</name>
    <name type="synonym">Neptunus trituberculatus</name>
    <dbReference type="NCBI Taxonomy" id="210409"/>
    <lineage>
        <taxon>Eukaryota</taxon>
        <taxon>Metazoa</taxon>
        <taxon>Ecdysozoa</taxon>
        <taxon>Arthropoda</taxon>
        <taxon>Crustacea</taxon>
        <taxon>Multicrustacea</taxon>
        <taxon>Malacostraca</taxon>
        <taxon>Eumalacostraca</taxon>
        <taxon>Eucarida</taxon>
        <taxon>Decapoda</taxon>
        <taxon>Pleocyemata</taxon>
        <taxon>Brachyura</taxon>
        <taxon>Eubrachyura</taxon>
        <taxon>Portunoidea</taxon>
        <taxon>Portunidae</taxon>
        <taxon>Portuninae</taxon>
        <taxon>Portunus</taxon>
    </lineage>
</organism>
<accession>A0A5B7HIE7</accession>
<feature type="region of interest" description="Disordered" evidence="1">
    <location>
        <begin position="1"/>
        <end position="48"/>
    </location>
</feature>
<comment type="caution">
    <text evidence="2">The sequence shown here is derived from an EMBL/GenBank/DDBJ whole genome shotgun (WGS) entry which is preliminary data.</text>
</comment>
<gene>
    <name evidence="2" type="ORF">E2C01_062820</name>
</gene>
<name>A0A5B7HIE7_PORTR</name>
<sequence length="74" mass="8474">MKRNTGQHRGKEGEKGRSELVKTRKQVMRDERGMPRGGHGKGGVETMIDSDQKVDRCVQVRVDARLLHRCDEKD</sequence>
<proteinExistence type="predicted"/>
<evidence type="ECO:0000256" key="1">
    <source>
        <dbReference type="SAM" id="MobiDB-lite"/>
    </source>
</evidence>
<reference evidence="2 3" key="1">
    <citation type="submission" date="2019-05" db="EMBL/GenBank/DDBJ databases">
        <title>Another draft genome of Portunus trituberculatus and its Hox gene families provides insights of decapod evolution.</title>
        <authorList>
            <person name="Jeong J.-H."/>
            <person name="Song I."/>
            <person name="Kim S."/>
            <person name="Choi T."/>
            <person name="Kim D."/>
            <person name="Ryu S."/>
            <person name="Kim W."/>
        </authorList>
    </citation>
    <scope>NUCLEOTIDE SEQUENCE [LARGE SCALE GENOMIC DNA]</scope>
    <source>
        <tissue evidence="2">Muscle</tissue>
    </source>
</reference>